<organism evidence="1 2">
    <name type="scientific">Parnassius apollo</name>
    <name type="common">Apollo butterfly</name>
    <name type="synonym">Papilio apollo</name>
    <dbReference type="NCBI Taxonomy" id="110799"/>
    <lineage>
        <taxon>Eukaryota</taxon>
        <taxon>Metazoa</taxon>
        <taxon>Ecdysozoa</taxon>
        <taxon>Arthropoda</taxon>
        <taxon>Hexapoda</taxon>
        <taxon>Insecta</taxon>
        <taxon>Pterygota</taxon>
        <taxon>Neoptera</taxon>
        <taxon>Endopterygota</taxon>
        <taxon>Lepidoptera</taxon>
        <taxon>Glossata</taxon>
        <taxon>Ditrysia</taxon>
        <taxon>Papilionoidea</taxon>
        <taxon>Papilionidae</taxon>
        <taxon>Parnassiinae</taxon>
        <taxon>Parnassini</taxon>
        <taxon>Parnassius</taxon>
        <taxon>Parnassius</taxon>
    </lineage>
</organism>
<evidence type="ECO:0000313" key="1">
    <source>
        <dbReference type="EMBL" id="CAG5054026.1"/>
    </source>
</evidence>
<gene>
    <name evidence="1" type="ORF">PAPOLLO_LOCUS25831</name>
</gene>
<accession>A0A8S3Y3L4</accession>
<dbReference type="AlphaFoldDB" id="A0A8S3Y3L4"/>
<dbReference type="EMBL" id="CAJQZP010001558">
    <property type="protein sequence ID" value="CAG5054026.1"/>
    <property type="molecule type" value="Genomic_DNA"/>
</dbReference>
<name>A0A8S3Y3L4_PARAO</name>
<protein>
    <submittedName>
        <fullName evidence="1">(apollo) hypothetical protein</fullName>
    </submittedName>
</protein>
<proteinExistence type="predicted"/>
<evidence type="ECO:0000313" key="2">
    <source>
        <dbReference type="Proteomes" id="UP000691718"/>
    </source>
</evidence>
<comment type="caution">
    <text evidence="1">The sequence shown here is derived from an EMBL/GenBank/DDBJ whole genome shotgun (WGS) entry which is preliminary data.</text>
</comment>
<sequence>MAVSRLEWINRIKVIIFIGLRIAVHIIIKYTTEARTANTRCIDETALALVVEERLDTLRGQLTSKNLMETSFDNWPVYDLELTNDSRLFIEVSLD</sequence>
<reference evidence="1" key="1">
    <citation type="submission" date="2021-04" db="EMBL/GenBank/DDBJ databases">
        <authorList>
            <person name="Tunstrom K."/>
        </authorList>
    </citation>
    <scope>NUCLEOTIDE SEQUENCE</scope>
</reference>
<keyword evidence="2" id="KW-1185">Reference proteome</keyword>
<dbReference type="Proteomes" id="UP000691718">
    <property type="component" value="Unassembled WGS sequence"/>
</dbReference>